<reference evidence="2 3" key="1">
    <citation type="submission" date="2016-10" db="EMBL/GenBank/DDBJ databases">
        <authorList>
            <person name="de Groot N.N."/>
        </authorList>
    </citation>
    <scope>NUCLEOTIDE SEQUENCE [LARGE SCALE GENOMIC DNA]</scope>
    <source>
        <strain evidence="2 3">DSM 22789</strain>
    </source>
</reference>
<gene>
    <name evidence="2" type="ORF">SAMN05660206_10921</name>
</gene>
<protein>
    <recommendedName>
        <fullName evidence="4">AsmA-like C-terminal region</fullName>
    </recommendedName>
</protein>
<dbReference type="OrthoDB" id="814802at2"/>
<accession>A0A1I6UIU5</accession>
<dbReference type="Proteomes" id="UP000198785">
    <property type="component" value="Unassembled WGS sequence"/>
</dbReference>
<name>A0A1I6UIU5_9SPHI</name>
<dbReference type="STRING" id="683125.SAMN05660206_10921"/>
<evidence type="ECO:0000256" key="1">
    <source>
        <dbReference type="SAM" id="Phobius"/>
    </source>
</evidence>
<organism evidence="2 3">
    <name type="scientific">Sphingobacterium wenxiniae</name>
    <dbReference type="NCBI Taxonomy" id="683125"/>
    <lineage>
        <taxon>Bacteria</taxon>
        <taxon>Pseudomonadati</taxon>
        <taxon>Bacteroidota</taxon>
        <taxon>Sphingobacteriia</taxon>
        <taxon>Sphingobacteriales</taxon>
        <taxon>Sphingobacteriaceae</taxon>
        <taxon>Sphingobacterium</taxon>
    </lineage>
</organism>
<feature type="transmembrane region" description="Helical" evidence="1">
    <location>
        <begin position="7"/>
        <end position="26"/>
    </location>
</feature>
<evidence type="ECO:0000313" key="2">
    <source>
        <dbReference type="EMBL" id="SFT01274.1"/>
    </source>
</evidence>
<keyword evidence="1" id="KW-0472">Membrane</keyword>
<dbReference type="AlphaFoldDB" id="A0A1I6UIU5"/>
<keyword evidence="1" id="KW-0812">Transmembrane</keyword>
<proteinExistence type="predicted"/>
<keyword evidence="1" id="KW-1133">Transmembrane helix</keyword>
<keyword evidence="3" id="KW-1185">Reference proteome</keyword>
<dbReference type="EMBL" id="FOZZ01000009">
    <property type="protein sequence ID" value="SFT01274.1"/>
    <property type="molecule type" value="Genomic_DNA"/>
</dbReference>
<sequence length="600" mass="68089">MKPIWKWILGILAVILVALAGVAWYLSHNWKPIVEKKLMDIVKSSTDSLYTLTFDDLDLNVALGNMSLENAVLQPDTIVYRKMEEAQLAPDNIYTIRLKSLKIRRFGILDILSNKKLSIRTVGFDSPDIHLVNTYHAYNDTIAKPSKEGKTLYESLKDVLSSVNVQDINVDNVSFRYTKIVEGKSSEIAVENIKVKVRDVLIDETALQDSSRIFYTKLIDIDVPGFSYEFPDGFYVLKFDGLKINTEEQNILLTNVDFRPKMNRSAYFKQRGENKTMSTLHFDTLRMEHLNFQKLIDKQQILAKKLQIKNGYVKLFGDKRYPKRPTNQIGQAPHQKLLRMKSLMNLDSVFVENVNVEYGEMSPKYHRDGYITFNGATGVLTNVTNDSVALGSDKYMKADLRAKIMNSGNLHAKFSFDMLSKNGAYTYSGTVGTMKAPAFNKILTPLLNVGIGSGNIKSVKFNMSGTDYHTTGDFRFDYNELKLELLNEKKAGEEQKSKKLVSFLVNQLIINDSNPDANEVYHVGKVNYRRVPEHTFFKNLWQSLLEGIKQTAGISPEREARLIGSAQSAQKTVEGAKKGAEKTKGFVRGLFKKKDKEDKK</sequence>
<evidence type="ECO:0000313" key="3">
    <source>
        <dbReference type="Proteomes" id="UP000198785"/>
    </source>
</evidence>
<dbReference type="RefSeq" id="WP_093366434.1">
    <property type="nucleotide sequence ID" value="NZ_FOZZ01000009.1"/>
</dbReference>
<evidence type="ECO:0008006" key="4">
    <source>
        <dbReference type="Google" id="ProtNLM"/>
    </source>
</evidence>